<sequence length="296" mass="33602">MYELVREEDRQDMEGDLLASLHDIQARFDKALVIELLSGEADGNDAFLTIHAGSGGTEACDWASMLYRMYLRWAERHDFKVETIDFLEAEGGIKSVTIQVSGEYAYGYLKGETGVHRLVRISPFDANARRHTSFASVSVMPVLDDSIEIDIRPEDIRIDTYRAGGAGGQKVNKTDSAVRITHLATGIVVTCQNERSQYKNKDVAMSILKSRLYEYYKVERDKETAKFAGEKKEIAWGSQIRSYVFQPYTMVKDHRNKFSVGNVQAVMDGEIDPFIEAYLHWQWKGGTTVEEEDEDI</sequence>
<evidence type="ECO:0000256" key="2">
    <source>
        <dbReference type="ARBA" id="ARBA00022481"/>
    </source>
</evidence>
<organism evidence="7">
    <name type="scientific">uncultured spirochete</name>
    <dbReference type="NCBI Taxonomy" id="156406"/>
    <lineage>
        <taxon>Bacteria</taxon>
        <taxon>Pseudomonadati</taxon>
        <taxon>Spirochaetota</taxon>
        <taxon>Spirochaetia</taxon>
        <taxon>Spirochaetales</taxon>
        <taxon>environmental samples</taxon>
    </lineage>
</organism>
<dbReference type="InterPro" id="IPR000352">
    <property type="entry name" value="Pep_chain_release_fac_I"/>
</dbReference>
<dbReference type="HAMAP" id="MF_00094">
    <property type="entry name" value="Rel_fac_2"/>
    <property type="match status" value="1"/>
</dbReference>
<comment type="subcellular location">
    <subcellularLocation>
        <location evidence="4">Cytoplasm</location>
    </subcellularLocation>
</comment>
<feature type="domain" description="Peptide chain release factor" evidence="6">
    <location>
        <begin position="3"/>
        <end position="112"/>
    </location>
</feature>
<reference evidence="7" key="1">
    <citation type="submission" date="2017-02" db="EMBL/GenBank/DDBJ databases">
        <authorList>
            <person name="Regsiter A."/>
            <person name="William W."/>
        </authorList>
    </citation>
    <scope>NUCLEOTIDE SEQUENCE</scope>
    <source>
        <strain evidence="7">BdmA 4</strain>
    </source>
</reference>
<dbReference type="EMBL" id="FWDO01000007">
    <property type="protein sequence ID" value="SLM19648.1"/>
    <property type="molecule type" value="Genomic_DNA"/>
</dbReference>
<dbReference type="Pfam" id="PF03462">
    <property type="entry name" value="PCRF"/>
    <property type="match status" value="1"/>
</dbReference>
<dbReference type="InterPro" id="IPR045853">
    <property type="entry name" value="Pep_chain_release_fac_I_sf"/>
</dbReference>
<dbReference type="InterPro" id="IPR005139">
    <property type="entry name" value="PCRF"/>
</dbReference>
<name>A0A3P3XTQ3_9SPIR</name>
<dbReference type="GO" id="GO:0016149">
    <property type="term" value="F:translation release factor activity, codon specific"/>
    <property type="evidence" value="ECO:0007669"/>
    <property type="project" value="UniProtKB-UniRule"/>
</dbReference>
<dbReference type="AlphaFoldDB" id="A0A3P3XTQ3"/>
<evidence type="ECO:0000259" key="6">
    <source>
        <dbReference type="SMART" id="SM00937"/>
    </source>
</evidence>
<dbReference type="Gene3D" id="3.30.160.20">
    <property type="match status" value="1"/>
</dbReference>
<dbReference type="PANTHER" id="PTHR43116:SF3">
    <property type="entry name" value="CLASS I PEPTIDE CHAIN RELEASE FACTOR"/>
    <property type="match status" value="1"/>
</dbReference>
<evidence type="ECO:0000313" key="7">
    <source>
        <dbReference type="EMBL" id="SLM19648.1"/>
    </source>
</evidence>
<dbReference type="PANTHER" id="PTHR43116">
    <property type="entry name" value="PEPTIDE CHAIN RELEASE FACTOR 2"/>
    <property type="match status" value="1"/>
</dbReference>
<keyword evidence="4" id="KW-0963">Cytoplasm</keyword>
<evidence type="ECO:0000256" key="5">
    <source>
        <dbReference type="NCBIfam" id="TIGR00020"/>
    </source>
</evidence>
<dbReference type="SMART" id="SM00937">
    <property type="entry name" value="PCRF"/>
    <property type="match status" value="1"/>
</dbReference>
<dbReference type="GO" id="GO:0005737">
    <property type="term" value="C:cytoplasm"/>
    <property type="evidence" value="ECO:0007669"/>
    <property type="project" value="UniProtKB-SubCell"/>
</dbReference>
<evidence type="ECO:0000256" key="3">
    <source>
        <dbReference type="ARBA" id="ARBA00022917"/>
    </source>
</evidence>
<comment type="PTM">
    <text evidence="4">Methylated by PrmC. Methylation increases the termination efficiency of RF2.</text>
</comment>
<accession>A0A3P3XTQ3</accession>
<evidence type="ECO:0000256" key="1">
    <source>
        <dbReference type="ARBA" id="ARBA00010835"/>
    </source>
</evidence>
<dbReference type="SUPFAM" id="SSF75620">
    <property type="entry name" value="Release factor"/>
    <property type="match status" value="1"/>
</dbReference>
<keyword evidence="3 4" id="KW-0648">Protein biosynthesis</keyword>
<proteinExistence type="inferred from homology"/>
<dbReference type="Gene3D" id="3.30.70.1660">
    <property type="match status" value="1"/>
</dbReference>
<evidence type="ECO:0000256" key="4">
    <source>
        <dbReference type="HAMAP-Rule" id="MF_00094"/>
    </source>
</evidence>
<comment type="similarity">
    <text evidence="1 4">Belongs to the prokaryotic/mitochondrial release factor family.</text>
</comment>
<dbReference type="Pfam" id="PF00472">
    <property type="entry name" value="RF-1"/>
    <property type="match status" value="1"/>
</dbReference>
<dbReference type="FunFam" id="3.30.160.20:FF:000010">
    <property type="entry name" value="Peptide chain release factor 2"/>
    <property type="match status" value="1"/>
</dbReference>
<keyword evidence="2 4" id="KW-0488">Methylation</keyword>
<gene>
    <name evidence="4" type="primary">prfB</name>
    <name evidence="7" type="ORF">SPIRO4BDMA_70070</name>
</gene>
<comment type="function">
    <text evidence="4">Peptide chain release factor 2 directs the termination of translation in response to the peptide chain termination codons UGA and UAA.</text>
</comment>
<protein>
    <recommendedName>
        <fullName evidence="4 5">Peptide chain release factor 2</fullName>
        <shortName evidence="4">RF-2</shortName>
    </recommendedName>
</protein>
<feature type="modified residue" description="N5-methylglutamine" evidence="4">
    <location>
        <position position="169"/>
    </location>
</feature>
<dbReference type="InterPro" id="IPR004374">
    <property type="entry name" value="PrfB"/>
</dbReference>
<dbReference type="NCBIfam" id="TIGR00020">
    <property type="entry name" value="prfB"/>
    <property type="match status" value="1"/>
</dbReference>